<evidence type="ECO:0000313" key="2">
    <source>
        <dbReference type="Proteomes" id="UP000652761"/>
    </source>
</evidence>
<sequence length="75" mass="8242">MAEILGRSRYNRKSPGGAMKRLTLDTLGLGLAPWTLSTRRTFVFVLGGRKVPFSKLRLLSARALGPSVLHPCFVT</sequence>
<accession>A0A843UW98</accession>
<dbReference type="Proteomes" id="UP000652761">
    <property type="component" value="Unassembled WGS sequence"/>
</dbReference>
<name>A0A843UW98_COLES</name>
<dbReference type="AlphaFoldDB" id="A0A843UW98"/>
<gene>
    <name evidence="1" type="ORF">Taro_018455</name>
</gene>
<evidence type="ECO:0000313" key="1">
    <source>
        <dbReference type="EMBL" id="MQL85930.1"/>
    </source>
</evidence>
<organism evidence="1 2">
    <name type="scientific">Colocasia esculenta</name>
    <name type="common">Wild taro</name>
    <name type="synonym">Arum esculentum</name>
    <dbReference type="NCBI Taxonomy" id="4460"/>
    <lineage>
        <taxon>Eukaryota</taxon>
        <taxon>Viridiplantae</taxon>
        <taxon>Streptophyta</taxon>
        <taxon>Embryophyta</taxon>
        <taxon>Tracheophyta</taxon>
        <taxon>Spermatophyta</taxon>
        <taxon>Magnoliopsida</taxon>
        <taxon>Liliopsida</taxon>
        <taxon>Araceae</taxon>
        <taxon>Aroideae</taxon>
        <taxon>Colocasieae</taxon>
        <taxon>Colocasia</taxon>
    </lineage>
</organism>
<proteinExistence type="predicted"/>
<keyword evidence="2" id="KW-1185">Reference proteome</keyword>
<dbReference type="EMBL" id="NMUH01000859">
    <property type="protein sequence ID" value="MQL85930.1"/>
    <property type="molecule type" value="Genomic_DNA"/>
</dbReference>
<protein>
    <submittedName>
        <fullName evidence="1">Uncharacterized protein</fullName>
    </submittedName>
</protein>
<comment type="caution">
    <text evidence="1">The sequence shown here is derived from an EMBL/GenBank/DDBJ whole genome shotgun (WGS) entry which is preliminary data.</text>
</comment>
<reference evidence="1" key="1">
    <citation type="submission" date="2017-07" db="EMBL/GenBank/DDBJ databases">
        <title>Taro Niue Genome Assembly and Annotation.</title>
        <authorList>
            <person name="Atibalentja N."/>
            <person name="Keating K."/>
            <person name="Fields C.J."/>
        </authorList>
    </citation>
    <scope>NUCLEOTIDE SEQUENCE</scope>
    <source>
        <strain evidence="1">Niue_2</strain>
        <tissue evidence="1">Leaf</tissue>
    </source>
</reference>